<dbReference type="AlphaFoldDB" id="A0AAV2CGN6"/>
<feature type="compositionally biased region" description="Acidic residues" evidence="1">
    <location>
        <begin position="80"/>
        <end position="90"/>
    </location>
</feature>
<gene>
    <name evidence="3" type="ORF">LTRI10_LOCUS2959</name>
</gene>
<sequence length="100" mass="11311">MLLVLADLYFFEVCAGGCITRSNLAPLVPLDGNLNRTFGLLDRERELAESRRRIEERGQRQVGLEVEVEEEVVVVKEVETTEEEESEAEMAENQNGQEAN</sequence>
<name>A0AAV2CGN6_9ROSI</name>
<keyword evidence="2" id="KW-0732">Signal</keyword>
<evidence type="ECO:0000313" key="3">
    <source>
        <dbReference type="EMBL" id="CAL1355184.1"/>
    </source>
</evidence>
<accession>A0AAV2CGN6</accession>
<dbReference type="Proteomes" id="UP001497516">
    <property type="component" value="Chromosome 1"/>
</dbReference>
<keyword evidence="4" id="KW-1185">Reference proteome</keyword>
<feature type="signal peptide" evidence="2">
    <location>
        <begin position="1"/>
        <end position="16"/>
    </location>
</feature>
<evidence type="ECO:0000256" key="2">
    <source>
        <dbReference type="SAM" id="SignalP"/>
    </source>
</evidence>
<feature type="chain" id="PRO_5043606725" evidence="2">
    <location>
        <begin position="17"/>
        <end position="100"/>
    </location>
</feature>
<reference evidence="3 4" key="1">
    <citation type="submission" date="2024-04" db="EMBL/GenBank/DDBJ databases">
        <authorList>
            <person name="Fracassetti M."/>
        </authorList>
    </citation>
    <scope>NUCLEOTIDE SEQUENCE [LARGE SCALE GENOMIC DNA]</scope>
</reference>
<evidence type="ECO:0000256" key="1">
    <source>
        <dbReference type="SAM" id="MobiDB-lite"/>
    </source>
</evidence>
<feature type="region of interest" description="Disordered" evidence="1">
    <location>
        <begin position="78"/>
        <end position="100"/>
    </location>
</feature>
<protein>
    <submittedName>
        <fullName evidence="3">Uncharacterized protein</fullName>
    </submittedName>
</protein>
<evidence type="ECO:0000313" key="4">
    <source>
        <dbReference type="Proteomes" id="UP001497516"/>
    </source>
</evidence>
<dbReference type="EMBL" id="OZ034813">
    <property type="protein sequence ID" value="CAL1355184.1"/>
    <property type="molecule type" value="Genomic_DNA"/>
</dbReference>
<proteinExistence type="predicted"/>
<organism evidence="3 4">
    <name type="scientific">Linum trigynum</name>
    <dbReference type="NCBI Taxonomy" id="586398"/>
    <lineage>
        <taxon>Eukaryota</taxon>
        <taxon>Viridiplantae</taxon>
        <taxon>Streptophyta</taxon>
        <taxon>Embryophyta</taxon>
        <taxon>Tracheophyta</taxon>
        <taxon>Spermatophyta</taxon>
        <taxon>Magnoliopsida</taxon>
        <taxon>eudicotyledons</taxon>
        <taxon>Gunneridae</taxon>
        <taxon>Pentapetalae</taxon>
        <taxon>rosids</taxon>
        <taxon>fabids</taxon>
        <taxon>Malpighiales</taxon>
        <taxon>Linaceae</taxon>
        <taxon>Linum</taxon>
    </lineage>
</organism>